<dbReference type="Proteomes" id="UP000570361">
    <property type="component" value="Unassembled WGS sequence"/>
</dbReference>
<accession>A0A7W5FKU6</accession>
<dbReference type="EMBL" id="JACHXK010000001">
    <property type="protein sequence ID" value="MBB3108491.1"/>
    <property type="molecule type" value="Genomic_DNA"/>
</dbReference>
<evidence type="ECO:0000313" key="3">
    <source>
        <dbReference type="Proteomes" id="UP000570361"/>
    </source>
</evidence>
<keyword evidence="2" id="KW-0378">Hydrolase</keyword>
<protein>
    <submittedName>
        <fullName evidence="2">Peptidoglycan hydrolase CwlO-like protein</fullName>
    </submittedName>
</protein>
<feature type="transmembrane region" description="Helical" evidence="1">
    <location>
        <begin position="27"/>
        <end position="47"/>
    </location>
</feature>
<keyword evidence="1" id="KW-0812">Transmembrane</keyword>
<dbReference type="AlphaFoldDB" id="A0A7W5FKU6"/>
<dbReference type="GO" id="GO:0016787">
    <property type="term" value="F:hydrolase activity"/>
    <property type="evidence" value="ECO:0007669"/>
    <property type="project" value="UniProtKB-KW"/>
</dbReference>
<organism evidence="2 3">
    <name type="scientific">Paenibacillus phyllosphaerae</name>
    <dbReference type="NCBI Taxonomy" id="274593"/>
    <lineage>
        <taxon>Bacteria</taxon>
        <taxon>Bacillati</taxon>
        <taxon>Bacillota</taxon>
        <taxon>Bacilli</taxon>
        <taxon>Bacillales</taxon>
        <taxon>Paenibacillaceae</taxon>
        <taxon>Paenibacillus</taxon>
    </lineage>
</organism>
<sequence length="142" mass="15839">MNTEYSTASASPMVERKARRRTGPSPIIFLAVWVILIATGVLGAVWYTDKIKQDITADVGAQTSAQITAMQQDYNNRITQLETQYQADLTTLQGKVDALNELLQFSKDNISSKTDNSNQLFTQLSAVQKQLDELKKNLDVLK</sequence>
<evidence type="ECO:0000256" key="1">
    <source>
        <dbReference type="SAM" id="Phobius"/>
    </source>
</evidence>
<proteinExistence type="predicted"/>
<evidence type="ECO:0000313" key="2">
    <source>
        <dbReference type="EMBL" id="MBB3108491.1"/>
    </source>
</evidence>
<keyword evidence="1" id="KW-1133">Transmembrane helix</keyword>
<reference evidence="2 3" key="1">
    <citation type="submission" date="2020-08" db="EMBL/GenBank/DDBJ databases">
        <title>Genomic Encyclopedia of Type Strains, Phase III (KMG-III): the genomes of soil and plant-associated and newly described type strains.</title>
        <authorList>
            <person name="Whitman W."/>
        </authorList>
    </citation>
    <scope>NUCLEOTIDE SEQUENCE [LARGE SCALE GENOMIC DNA]</scope>
    <source>
        <strain evidence="2 3">CECT 5862</strain>
    </source>
</reference>
<dbReference type="RefSeq" id="WP_246427406.1">
    <property type="nucleotide sequence ID" value="NZ_JACHXK010000001.1"/>
</dbReference>
<comment type="caution">
    <text evidence="2">The sequence shown here is derived from an EMBL/GenBank/DDBJ whole genome shotgun (WGS) entry which is preliminary data.</text>
</comment>
<name>A0A7W5FKU6_9BACL</name>
<keyword evidence="1" id="KW-0472">Membrane</keyword>
<keyword evidence="3" id="KW-1185">Reference proteome</keyword>
<gene>
    <name evidence="2" type="ORF">FHS18_000519</name>
</gene>